<reference evidence="2 3" key="1">
    <citation type="submission" date="2021-04" db="EMBL/GenBank/DDBJ databases">
        <authorList>
            <person name="Pira H."/>
            <person name="Risdian C."/>
            <person name="Wink J."/>
        </authorList>
    </citation>
    <scope>NUCLEOTIDE SEQUENCE [LARGE SCALE GENOMIC DNA]</scope>
    <source>
        <strain evidence="2 3">WH53</strain>
    </source>
</reference>
<sequence length="214" mass="24915">MKENAEPFFSQDQKGILNLLYKEAFKRIGKEVIIQSLYAKRSLVRANAGEADGDALRLKNIHTLYPNLIRVPEPIWEVQLAAFTKSLNIKIKGWGSLKGYRIGYLNGWAFFDLHLNQFKYVHKSEYLSSLLLMLDRDRIDILLHSKLITQLYIKKNGLTSIKMLQPVLKKQPAYLYLHKKHKQLVPALAMAFHRMKTDGNYEQAQKKMEQLIQD</sequence>
<comment type="caution">
    <text evidence="2">The sequence shown here is derived from an EMBL/GenBank/DDBJ whole genome shotgun (WGS) entry which is preliminary data.</text>
</comment>
<dbReference type="SUPFAM" id="SSF53850">
    <property type="entry name" value="Periplasmic binding protein-like II"/>
    <property type="match status" value="1"/>
</dbReference>
<evidence type="ECO:0000256" key="1">
    <source>
        <dbReference type="ARBA" id="ARBA00010333"/>
    </source>
</evidence>
<dbReference type="Proteomes" id="UP000690515">
    <property type="component" value="Unassembled WGS sequence"/>
</dbReference>
<dbReference type="Gene3D" id="3.40.190.10">
    <property type="entry name" value="Periplasmic binding protein-like II"/>
    <property type="match status" value="2"/>
</dbReference>
<evidence type="ECO:0000313" key="2">
    <source>
        <dbReference type="EMBL" id="MBU2713013.1"/>
    </source>
</evidence>
<dbReference type="PANTHER" id="PTHR35936">
    <property type="entry name" value="MEMBRANE-BOUND LYTIC MUREIN TRANSGLYCOSYLASE F"/>
    <property type="match status" value="1"/>
</dbReference>
<dbReference type="EMBL" id="JAGSOY010000057">
    <property type="protein sequence ID" value="MBU2713013.1"/>
    <property type="molecule type" value="Genomic_DNA"/>
</dbReference>
<dbReference type="PANTHER" id="PTHR35936:SF35">
    <property type="entry name" value="L-CYSTINE-BINDING PROTEIN TCYJ"/>
    <property type="match status" value="1"/>
</dbReference>
<proteinExistence type="inferred from homology"/>
<gene>
    <name evidence="2" type="ORF">KCG35_18245</name>
</gene>
<accession>A0ABS5ZGW1</accession>
<name>A0ABS5ZGW1_9GAMM</name>
<protein>
    <submittedName>
        <fullName evidence="2">Transporter substrate-binding domain-containing protein</fullName>
    </submittedName>
</protein>
<organism evidence="2 3">
    <name type="scientific">Zooshikella harenae</name>
    <dbReference type="NCBI Taxonomy" id="2827238"/>
    <lineage>
        <taxon>Bacteria</taxon>
        <taxon>Pseudomonadati</taxon>
        <taxon>Pseudomonadota</taxon>
        <taxon>Gammaproteobacteria</taxon>
        <taxon>Oceanospirillales</taxon>
        <taxon>Zooshikellaceae</taxon>
        <taxon>Zooshikella</taxon>
    </lineage>
</organism>
<comment type="similarity">
    <text evidence="1">Belongs to the bacterial solute-binding protein 3 family.</text>
</comment>
<keyword evidence="3" id="KW-1185">Reference proteome</keyword>
<dbReference type="RefSeq" id="WP_215821234.1">
    <property type="nucleotide sequence ID" value="NZ_JAGSOY010000057.1"/>
</dbReference>
<evidence type="ECO:0000313" key="3">
    <source>
        <dbReference type="Proteomes" id="UP000690515"/>
    </source>
</evidence>